<comment type="caution">
    <text evidence="2">The sequence shown here is derived from an EMBL/GenBank/DDBJ whole genome shotgun (WGS) entry which is preliminary data.</text>
</comment>
<accession>A0A081S829</accession>
<protein>
    <submittedName>
        <fullName evidence="2">Transcriptional regulator protein</fullName>
    </submittedName>
</protein>
<feature type="transmembrane region" description="Helical" evidence="1">
    <location>
        <begin position="34"/>
        <end position="59"/>
    </location>
</feature>
<gene>
    <name evidence="2" type="ORF">AAA799E16_00012</name>
</gene>
<keyword evidence="1" id="KW-1133">Transmembrane helix</keyword>
<evidence type="ECO:0000313" key="3">
    <source>
        <dbReference type="Proteomes" id="UP000028027"/>
    </source>
</evidence>
<dbReference type="AlphaFoldDB" id="A0A081S829"/>
<keyword evidence="1" id="KW-0472">Membrane</keyword>
<dbReference type="PATRIC" id="fig|1502292.3.peg.12"/>
<name>A0A081S829_9ARCH</name>
<dbReference type="Proteomes" id="UP000028027">
    <property type="component" value="Unassembled WGS sequence"/>
</dbReference>
<evidence type="ECO:0000256" key="1">
    <source>
        <dbReference type="SAM" id="Phobius"/>
    </source>
</evidence>
<feature type="transmembrane region" description="Helical" evidence="1">
    <location>
        <begin position="7"/>
        <end position="28"/>
    </location>
</feature>
<keyword evidence="3" id="KW-1185">Reference proteome</keyword>
<reference evidence="2 3" key="1">
    <citation type="submission" date="2014-06" db="EMBL/GenBank/DDBJ databases">
        <authorList>
            <person name="Ngugi D.K."/>
            <person name="Blom J."/>
            <person name="Alam I."/>
            <person name="Rashid M."/>
            <person name="Ba Alawi W."/>
            <person name="Zhang G."/>
            <person name="Hikmawan T."/>
            <person name="Guan Y."/>
            <person name="Antunes A."/>
            <person name="Siam R."/>
            <person name="Eldorry H."/>
            <person name="Bajic V."/>
            <person name="Stingl U."/>
        </authorList>
    </citation>
    <scope>NUCLEOTIDE SEQUENCE [LARGE SCALE GENOMIC DNA]</scope>
    <source>
        <strain evidence="2">SCGC AAA799-E16</strain>
    </source>
</reference>
<dbReference type="EMBL" id="JNVL01000001">
    <property type="protein sequence ID" value="KER07082.1"/>
    <property type="molecule type" value="Genomic_DNA"/>
</dbReference>
<sequence>MDKRKGMGIAIFLLCIVGFFLYAYLLMLSEWSPIVLQLSVLMIAGGILGVIAWIGYVMATTKPSTASITSDD</sequence>
<proteinExistence type="predicted"/>
<evidence type="ECO:0000313" key="2">
    <source>
        <dbReference type="EMBL" id="KER07082.1"/>
    </source>
</evidence>
<keyword evidence="1" id="KW-0812">Transmembrane</keyword>
<organism evidence="2 3">
    <name type="scientific">Marine Group I thaumarchaeote SCGC AAA799-E16</name>
    <dbReference type="NCBI Taxonomy" id="1502292"/>
    <lineage>
        <taxon>Archaea</taxon>
        <taxon>Nitrososphaerota</taxon>
        <taxon>Marine Group I</taxon>
    </lineage>
</organism>